<accession>A0AAQ3JV65</accession>
<organism evidence="1 2">
    <name type="scientific">Canna indica</name>
    <name type="common">Indian-shot</name>
    <dbReference type="NCBI Taxonomy" id="4628"/>
    <lineage>
        <taxon>Eukaryota</taxon>
        <taxon>Viridiplantae</taxon>
        <taxon>Streptophyta</taxon>
        <taxon>Embryophyta</taxon>
        <taxon>Tracheophyta</taxon>
        <taxon>Spermatophyta</taxon>
        <taxon>Magnoliopsida</taxon>
        <taxon>Liliopsida</taxon>
        <taxon>Zingiberales</taxon>
        <taxon>Cannaceae</taxon>
        <taxon>Canna</taxon>
    </lineage>
</organism>
<sequence length="95" mass="10659">MNFLRIPNHFNEARNLKAGVPPNLSPSATVADNDDEVYIEITLDVHEDTVAVHSVKLASLLARTLERRLTSFGSSVIRTALSRFQQVSQELWRLA</sequence>
<evidence type="ECO:0000313" key="1">
    <source>
        <dbReference type="EMBL" id="WOK95938.1"/>
    </source>
</evidence>
<gene>
    <name evidence="1" type="ORF">Cni_G04645</name>
</gene>
<dbReference type="AlphaFoldDB" id="A0AAQ3JV65"/>
<keyword evidence="2" id="KW-1185">Reference proteome</keyword>
<dbReference type="EMBL" id="CP136891">
    <property type="protein sequence ID" value="WOK95938.1"/>
    <property type="molecule type" value="Genomic_DNA"/>
</dbReference>
<name>A0AAQ3JV65_9LILI</name>
<dbReference type="Proteomes" id="UP001327560">
    <property type="component" value="Chromosome 2"/>
</dbReference>
<reference evidence="1 2" key="1">
    <citation type="submission" date="2023-10" db="EMBL/GenBank/DDBJ databases">
        <title>Chromosome-scale genome assembly provides insights into flower coloration mechanisms of Canna indica.</title>
        <authorList>
            <person name="Li C."/>
        </authorList>
    </citation>
    <scope>NUCLEOTIDE SEQUENCE [LARGE SCALE GENOMIC DNA]</scope>
    <source>
        <tissue evidence="1">Flower</tissue>
    </source>
</reference>
<protein>
    <submittedName>
        <fullName evidence="1">Uncharacterized protein</fullName>
    </submittedName>
</protein>
<evidence type="ECO:0000313" key="2">
    <source>
        <dbReference type="Proteomes" id="UP001327560"/>
    </source>
</evidence>
<proteinExistence type="predicted"/>